<sequence>MTNDLNTTKVTAKNVTSCREWIAEYEAKARTYEDMAARCVGRERAAYSSSSKQAMKNRDRMSDNLAFQLNWLRANRPSVYDEVK</sequence>
<reference evidence="1" key="1">
    <citation type="journal article" date="2015" name="Nature">
        <title>Complex archaea that bridge the gap between prokaryotes and eukaryotes.</title>
        <authorList>
            <person name="Spang A."/>
            <person name="Saw J.H."/>
            <person name="Jorgensen S.L."/>
            <person name="Zaremba-Niedzwiedzka K."/>
            <person name="Martijn J."/>
            <person name="Lind A.E."/>
            <person name="van Eijk R."/>
            <person name="Schleper C."/>
            <person name="Guy L."/>
            <person name="Ettema T.J."/>
        </authorList>
    </citation>
    <scope>NUCLEOTIDE SEQUENCE</scope>
</reference>
<organism evidence="1">
    <name type="scientific">marine sediment metagenome</name>
    <dbReference type="NCBI Taxonomy" id="412755"/>
    <lineage>
        <taxon>unclassified sequences</taxon>
        <taxon>metagenomes</taxon>
        <taxon>ecological metagenomes</taxon>
    </lineage>
</organism>
<gene>
    <name evidence="1" type="ORF">LCGC14_2686540</name>
</gene>
<dbReference type="EMBL" id="LAZR01047504">
    <property type="protein sequence ID" value="KKK94071.1"/>
    <property type="molecule type" value="Genomic_DNA"/>
</dbReference>
<evidence type="ECO:0000313" key="1">
    <source>
        <dbReference type="EMBL" id="KKK94071.1"/>
    </source>
</evidence>
<accession>A0A0F9CBH5</accession>
<dbReference type="AlphaFoldDB" id="A0A0F9CBH5"/>
<name>A0A0F9CBH5_9ZZZZ</name>
<protein>
    <submittedName>
        <fullName evidence="1">Uncharacterized protein</fullName>
    </submittedName>
</protein>
<comment type="caution">
    <text evidence="1">The sequence shown here is derived from an EMBL/GenBank/DDBJ whole genome shotgun (WGS) entry which is preliminary data.</text>
</comment>
<proteinExistence type="predicted"/>